<dbReference type="OrthoDB" id="5356630at2759"/>
<feature type="domain" description="DUF7107" evidence="3">
    <location>
        <begin position="149"/>
        <end position="194"/>
    </location>
</feature>
<name>A0A6A6IU08_9PLEO</name>
<evidence type="ECO:0000259" key="2">
    <source>
        <dbReference type="Pfam" id="PF09792"/>
    </source>
</evidence>
<dbReference type="Proteomes" id="UP000800094">
    <property type="component" value="Unassembled WGS sequence"/>
</dbReference>
<keyword evidence="5" id="KW-1185">Reference proteome</keyword>
<dbReference type="InterPro" id="IPR018620">
    <property type="entry name" value="Ubiquitin3-bd_protein_But2_C"/>
</dbReference>
<dbReference type="AlphaFoldDB" id="A0A6A6IU08"/>
<sequence>MKLSSLTVAAALILAANSFVIPRQESCTTENDCEGDLYCKNGVCTALGQPGDQCDTNDDCDGETPCINGVCGTGEEDPNTLQPEGGSCSADEECEGDLACLGGICTALQPEGGPCTANEECEGELSCQSGVCATEGEDPNTVQPEGGPCSADEECEGELACLSNICTALQPEGGPCTANEECEGELSCQAGICTAEGEDPGTTGQEGDPCTTNEECEGDLICTAGICAQGDPNTLGGEGDLCFADEECQPGLTCVNNLCAAGASGYDFRVLFPGATSVYHVDSGAIEFNTGHGLVSKTQGSGADTSALVTFAFPADVANKQCEFFLELDNAALHLVYASGSQKVDVFSSLYPAAEDRNEWGPGNGRNQHMGRMNVVDGGFSTAEWGLTFPCPASQTLGYEVVATGDSQHVEWWEPADGLRVKVLE</sequence>
<dbReference type="RefSeq" id="XP_033688900.1">
    <property type="nucleotide sequence ID" value="XM_033828259.1"/>
</dbReference>
<evidence type="ECO:0000313" key="5">
    <source>
        <dbReference type="Proteomes" id="UP000800094"/>
    </source>
</evidence>
<gene>
    <name evidence="4" type="ORF">BU26DRAFT_516165</name>
</gene>
<dbReference type="EMBL" id="ML987191">
    <property type="protein sequence ID" value="KAF2253896.1"/>
    <property type="molecule type" value="Genomic_DNA"/>
</dbReference>
<keyword evidence="1" id="KW-0732">Signal</keyword>
<dbReference type="InterPro" id="IPR055531">
    <property type="entry name" value="DUF7107"/>
</dbReference>
<dbReference type="PANTHER" id="PTHR33459:SF7">
    <property type="entry name" value="DD-GDCA PROTEIN"/>
    <property type="match status" value="1"/>
</dbReference>
<dbReference type="InterPro" id="IPR052326">
    <property type="entry name" value="Diff-Dev_Assoc_Protein"/>
</dbReference>
<organism evidence="4 5">
    <name type="scientific">Trematosphaeria pertusa</name>
    <dbReference type="NCBI Taxonomy" id="390896"/>
    <lineage>
        <taxon>Eukaryota</taxon>
        <taxon>Fungi</taxon>
        <taxon>Dikarya</taxon>
        <taxon>Ascomycota</taxon>
        <taxon>Pezizomycotina</taxon>
        <taxon>Dothideomycetes</taxon>
        <taxon>Pleosporomycetidae</taxon>
        <taxon>Pleosporales</taxon>
        <taxon>Massarineae</taxon>
        <taxon>Trematosphaeriaceae</taxon>
        <taxon>Trematosphaeria</taxon>
    </lineage>
</organism>
<feature type="domain" description="Ubiquitin 3 binding protein But2 C-terminal" evidence="2">
    <location>
        <begin position="304"/>
        <end position="414"/>
    </location>
</feature>
<dbReference type="PANTHER" id="PTHR33459">
    <property type="entry name" value="DD-GDCA PROTEIN"/>
    <property type="match status" value="1"/>
</dbReference>
<feature type="chain" id="PRO_5025529758" evidence="1">
    <location>
        <begin position="19"/>
        <end position="425"/>
    </location>
</feature>
<reference evidence="4" key="1">
    <citation type="journal article" date="2020" name="Stud. Mycol.">
        <title>101 Dothideomycetes genomes: a test case for predicting lifestyles and emergence of pathogens.</title>
        <authorList>
            <person name="Haridas S."/>
            <person name="Albert R."/>
            <person name="Binder M."/>
            <person name="Bloem J."/>
            <person name="Labutti K."/>
            <person name="Salamov A."/>
            <person name="Andreopoulos B."/>
            <person name="Baker S."/>
            <person name="Barry K."/>
            <person name="Bills G."/>
            <person name="Bluhm B."/>
            <person name="Cannon C."/>
            <person name="Castanera R."/>
            <person name="Culley D."/>
            <person name="Daum C."/>
            <person name="Ezra D."/>
            <person name="Gonzalez J."/>
            <person name="Henrissat B."/>
            <person name="Kuo A."/>
            <person name="Liang C."/>
            <person name="Lipzen A."/>
            <person name="Lutzoni F."/>
            <person name="Magnuson J."/>
            <person name="Mondo S."/>
            <person name="Nolan M."/>
            <person name="Ohm R."/>
            <person name="Pangilinan J."/>
            <person name="Park H.-J."/>
            <person name="Ramirez L."/>
            <person name="Alfaro M."/>
            <person name="Sun H."/>
            <person name="Tritt A."/>
            <person name="Yoshinaga Y."/>
            <person name="Zwiers L.-H."/>
            <person name="Turgeon B."/>
            <person name="Goodwin S."/>
            <person name="Spatafora J."/>
            <person name="Crous P."/>
            <person name="Grigoriev I."/>
        </authorList>
    </citation>
    <scope>NUCLEOTIDE SEQUENCE</scope>
    <source>
        <strain evidence="4">CBS 122368</strain>
    </source>
</reference>
<protein>
    <submittedName>
        <fullName evidence="4">Uncharacterized protein</fullName>
    </submittedName>
</protein>
<evidence type="ECO:0000256" key="1">
    <source>
        <dbReference type="SAM" id="SignalP"/>
    </source>
</evidence>
<evidence type="ECO:0000313" key="4">
    <source>
        <dbReference type="EMBL" id="KAF2253896.1"/>
    </source>
</evidence>
<feature type="signal peptide" evidence="1">
    <location>
        <begin position="1"/>
        <end position="18"/>
    </location>
</feature>
<feature type="domain" description="DUF7107" evidence="3">
    <location>
        <begin position="210"/>
        <end position="259"/>
    </location>
</feature>
<evidence type="ECO:0000259" key="3">
    <source>
        <dbReference type="Pfam" id="PF23416"/>
    </source>
</evidence>
<dbReference type="Pfam" id="PF09792">
    <property type="entry name" value="But2"/>
    <property type="match status" value="1"/>
</dbReference>
<proteinExistence type="predicted"/>
<feature type="domain" description="DUF7107" evidence="3">
    <location>
        <begin position="26"/>
        <end position="71"/>
    </location>
</feature>
<feature type="domain" description="DUF7107" evidence="3">
    <location>
        <begin position="87"/>
        <end position="133"/>
    </location>
</feature>
<accession>A0A6A6IU08</accession>
<dbReference type="Pfam" id="PF23416">
    <property type="entry name" value="DUF7107"/>
    <property type="match status" value="4"/>
</dbReference>
<dbReference type="GeneID" id="54581589"/>